<keyword evidence="2" id="KW-1185">Reference proteome</keyword>
<evidence type="ECO:0000313" key="1">
    <source>
        <dbReference type="EMBL" id="CAG8805479.1"/>
    </source>
</evidence>
<reference evidence="1 2" key="1">
    <citation type="submission" date="2021-06" db="EMBL/GenBank/DDBJ databases">
        <authorList>
            <person name="Kallberg Y."/>
            <person name="Tangrot J."/>
            <person name="Rosling A."/>
        </authorList>
    </citation>
    <scope>NUCLEOTIDE SEQUENCE [LARGE SCALE GENOMIC DNA]</scope>
    <source>
        <strain evidence="1 2">120-4 pot B 10/14</strain>
    </source>
</reference>
<name>A0ABN7VY60_GIGMA</name>
<comment type="caution">
    <text evidence="1">The sequence shown here is derived from an EMBL/GenBank/DDBJ whole genome shotgun (WGS) entry which is preliminary data.</text>
</comment>
<proteinExistence type="predicted"/>
<dbReference type="Proteomes" id="UP000789901">
    <property type="component" value="Unassembled WGS sequence"/>
</dbReference>
<organism evidence="1 2">
    <name type="scientific">Gigaspora margarita</name>
    <dbReference type="NCBI Taxonomy" id="4874"/>
    <lineage>
        <taxon>Eukaryota</taxon>
        <taxon>Fungi</taxon>
        <taxon>Fungi incertae sedis</taxon>
        <taxon>Mucoromycota</taxon>
        <taxon>Glomeromycotina</taxon>
        <taxon>Glomeromycetes</taxon>
        <taxon>Diversisporales</taxon>
        <taxon>Gigasporaceae</taxon>
        <taxon>Gigaspora</taxon>
    </lineage>
</organism>
<feature type="non-terminal residue" evidence="1">
    <location>
        <position position="63"/>
    </location>
</feature>
<dbReference type="EMBL" id="CAJVQB010025066">
    <property type="protein sequence ID" value="CAG8805479.1"/>
    <property type="molecule type" value="Genomic_DNA"/>
</dbReference>
<protein>
    <submittedName>
        <fullName evidence="1">45745_t:CDS:1</fullName>
    </submittedName>
</protein>
<gene>
    <name evidence="1" type="ORF">GMARGA_LOCUS24102</name>
</gene>
<evidence type="ECO:0000313" key="2">
    <source>
        <dbReference type="Proteomes" id="UP000789901"/>
    </source>
</evidence>
<sequence length="63" mass="7002">MALFDEFFEQLAEHLGGASVDQIKVIFVLVSSYPAALGIFDPPDLIVTPYYCTSFRPLAAEYN</sequence>
<accession>A0ABN7VY60</accession>